<reference evidence="5" key="1">
    <citation type="submission" date="2022-11" db="UniProtKB">
        <authorList>
            <consortium name="WormBaseParasite"/>
        </authorList>
    </citation>
    <scope>IDENTIFICATION</scope>
</reference>
<evidence type="ECO:0000259" key="3">
    <source>
        <dbReference type="PROSITE" id="PS50003"/>
    </source>
</evidence>
<dbReference type="WBParaSite" id="nRc.2.0.1.t26796-RA">
    <property type="protein sequence ID" value="nRc.2.0.1.t26796-RA"/>
    <property type="gene ID" value="nRc.2.0.1.g26796"/>
</dbReference>
<dbReference type="InterPro" id="IPR001849">
    <property type="entry name" value="PH_domain"/>
</dbReference>
<evidence type="ECO:0000313" key="5">
    <source>
        <dbReference type="WBParaSite" id="nRc.2.0.1.t26796-RA"/>
    </source>
</evidence>
<evidence type="ECO:0000256" key="1">
    <source>
        <dbReference type="ARBA" id="ARBA00022737"/>
    </source>
</evidence>
<name>A0A915JL91_ROMCU</name>
<dbReference type="GO" id="GO:0005886">
    <property type="term" value="C:plasma membrane"/>
    <property type="evidence" value="ECO:0007669"/>
    <property type="project" value="TreeGrafter"/>
</dbReference>
<dbReference type="SMART" id="SM01244">
    <property type="entry name" value="IRS"/>
    <property type="match status" value="1"/>
</dbReference>
<accession>A0A915JL91</accession>
<feature type="region of interest" description="Disordered" evidence="2">
    <location>
        <begin position="144"/>
        <end position="208"/>
    </location>
</feature>
<dbReference type="InterPro" id="IPR011993">
    <property type="entry name" value="PH-like_dom_sf"/>
</dbReference>
<keyword evidence="4" id="KW-1185">Reference proteome</keyword>
<proteinExistence type="predicted"/>
<protein>
    <submittedName>
        <fullName evidence="5">Insulin receptor substrate 1</fullName>
    </submittedName>
</protein>
<dbReference type="PROSITE" id="PS50003">
    <property type="entry name" value="PH_DOMAIN"/>
    <property type="match status" value="1"/>
</dbReference>
<dbReference type="GO" id="GO:0043548">
    <property type="term" value="F:phosphatidylinositol 3-kinase binding"/>
    <property type="evidence" value="ECO:0007669"/>
    <property type="project" value="TreeGrafter"/>
</dbReference>
<evidence type="ECO:0000313" key="4">
    <source>
        <dbReference type="Proteomes" id="UP000887565"/>
    </source>
</evidence>
<keyword evidence="1" id="KW-0677">Repeat</keyword>
<dbReference type="AlphaFoldDB" id="A0A915JL91"/>
<dbReference type="InterPro" id="IPR039011">
    <property type="entry name" value="IRS"/>
</dbReference>
<sequence>MYMGCENDMERDAWLYVMKTVLRSCKDEHFSPFYDHVWDVKLLKTGLAGKQGLLQGGNYRLCFSDCSLFLCPLFASQNSLKIIEFPLICISNFGLSYEHELYLRVGRSAITGPGQIWIVHDEAIVLNDIHNILSNIATFQNSRGRAKTMPGDIPATRPNSSRTESGSKTYARCSSASSIPVDSPYQLTGSLNENSNHSLKELASVDEG</sequence>
<dbReference type="PANTHER" id="PTHR10614:SF13">
    <property type="entry name" value="INSULIN RECEPTOR SUBSTRATE 1"/>
    <property type="match status" value="1"/>
</dbReference>
<feature type="domain" description="PH" evidence="3">
    <location>
        <begin position="1"/>
        <end position="23"/>
    </location>
</feature>
<dbReference type="PANTHER" id="PTHR10614">
    <property type="entry name" value="INSULIN RECEPTOR SUBSTRATE"/>
    <property type="match status" value="1"/>
</dbReference>
<feature type="compositionally biased region" description="Polar residues" evidence="2">
    <location>
        <begin position="157"/>
        <end position="197"/>
    </location>
</feature>
<dbReference type="SUPFAM" id="SSF50729">
    <property type="entry name" value="PH domain-like"/>
    <property type="match status" value="1"/>
</dbReference>
<dbReference type="GO" id="GO:0005829">
    <property type="term" value="C:cytosol"/>
    <property type="evidence" value="ECO:0007669"/>
    <property type="project" value="TreeGrafter"/>
</dbReference>
<dbReference type="GO" id="GO:0005158">
    <property type="term" value="F:insulin receptor binding"/>
    <property type="evidence" value="ECO:0007669"/>
    <property type="project" value="InterPro"/>
</dbReference>
<dbReference type="GO" id="GO:0008286">
    <property type="term" value="P:insulin receptor signaling pathway"/>
    <property type="evidence" value="ECO:0007669"/>
    <property type="project" value="InterPro"/>
</dbReference>
<organism evidence="4 5">
    <name type="scientific">Romanomermis culicivorax</name>
    <name type="common">Nematode worm</name>
    <dbReference type="NCBI Taxonomy" id="13658"/>
    <lineage>
        <taxon>Eukaryota</taxon>
        <taxon>Metazoa</taxon>
        <taxon>Ecdysozoa</taxon>
        <taxon>Nematoda</taxon>
        <taxon>Enoplea</taxon>
        <taxon>Dorylaimia</taxon>
        <taxon>Mermithida</taxon>
        <taxon>Mermithoidea</taxon>
        <taxon>Mermithidae</taxon>
        <taxon>Romanomermis</taxon>
    </lineage>
</organism>
<evidence type="ECO:0000256" key="2">
    <source>
        <dbReference type="SAM" id="MobiDB-lite"/>
    </source>
</evidence>
<dbReference type="Gene3D" id="2.30.29.30">
    <property type="entry name" value="Pleckstrin-homology domain (PH domain)/Phosphotyrosine-binding domain (PTB)"/>
    <property type="match status" value="1"/>
</dbReference>
<dbReference type="Proteomes" id="UP000887565">
    <property type="component" value="Unplaced"/>
</dbReference>